<keyword evidence="3" id="KW-1185">Reference proteome</keyword>
<proteinExistence type="predicted"/>
<dbReference type="InterPro" id="IPR014976">
    <property type="entry name" value="AbpA_HamA_C"/>
</dbReference>
<organism evidence="2 3">
    <name type="scientific">Paraburkholderia fynbosensis</name>
    <dbReference type="NCBI Taxonomy" id="1200993"/>
    <lineage>
        <taxon>Bacteria</taxon>
        <taxon>Pseudomonadati</taxon>
        <taxon>Pseudomonadota</taxon>
        <taxon>Betaproteobacteria</taxon>
        <taxon>Burkholderiales</taxon>
        <taxon>Burkholderiaceae</taxon>
        <taxon>Paraburkholderia</taxon>
    </lineage>
</organism>
<name>A0A6J5GC12_9BURK</name>
<evidence type="ECO:0000313" key="2">
    <source>
        <dbReference type="EMBL" id="CAB3794516.1"/>
    </source>
</evidence>
<reference evidence="2 3" key="1">
    <citation type="submission" date="2020-04" db="EMBL/GenBank/DDBJ databases">
        <authorList>
            <person name="De Canck E."/>
        </authorList>
    </citation>
    <scope>NUCLEOTIDE SEQUENCE [LARGE SCALE GENOMIC DNA]</scope>
    <source>
        <strain evidence="2 3">LMG 27177</strain>
    </source>
</reference>
<dbReference type="AlphaFoldDB" id="A0A6J5GC12"/>
<evidence type="ECO:0000259" key="1">
    <source>
        <dbReference type="Pfam" id="PF08878"/>
    </source>
</evidence>
<feature type="domain" description="Anti-bacteriophage protein A/HamA C-terminal" evidence="1">
    <location>
        <begin position="33"/>
        <end position="322"/>
    </location>
</feature>
<dbReference type="Proteomes" id="UP000494252">
    <property type="component" value="Unassembled WGS sequence"/>
</dbReference>
<protein>
    <recommendedName>
        <fullName evidence="1">Anti-bacteriophage protein A/HamA C-terminal domain-containing protein</fullName>
    </recommendedName>
</protein>
<gene>
    <name evidence="2" type="ORF">LMG27177_03646</name>
</gene>
<evidence type="ECO:0000313" key="3">
    <source>
        <dbReference type="Proteomes" id="UP000494252"/>
    </source>
</evidence>
<accession>A0A6J5GC12</accession>
<dbReference type="EMBL" id="CADIKI010000010">
    <property type="protein sequence ID" value="CAB3794516.1"/>
    <property type="molecule type" value="Genomic_DNA"/>
</dbReference>
<dbReference type="RefSeq" id="WP_217468614.1">
    <property type="nucleotide sequence ID" value="NZ_CADIKI010000010.1"/>
</dbReference>
<dbReference type="Pfam" id="PF08878">
    <property type="entry name" value="HamA"/>
    <property type="match status" value="1"/>
</dbReference>
<sequence length="324" mass="36451">MDTDNSVNGLDGLRENDKEVDTYVGIVVVPESDNGSHHRSKLLFLRFEEDVPRDDAFIEFLVDSIVSYAIPKKKRLAAIARASGSRTGADMRPLARLQREGRRLFLEYDPNNIGRFGEVGELIAYCVAERHLGAAQIAAKLSLKTNSNMPVHGIDGIHAKFENGVMNVFLLESKLAPSANDGAKEFAVSTASFSSNRAQYLRELTIVTDFSNLDALPQEQKDVFLSYFDMYDSQSVLQKRDRHVGFICYDEKLYAKGIPVDDTKPPSIHEDNFVERYAKQHKHHDDALLKHLGNNNVKPFKSMAFFIAVPSVDELRRKFGEALK</sequence>